<evidence type="ECO:0000256" key="3">
    <source>
        <dbReference type="ARBA" id="ARBA00022801"/>
    </source>
</evidence>
<proteinExistence type="inferred from homology"/>
<comment type="similarity">
    <text evidence="1">Belongs to the EndA/NucM nuclease family.</text>
</comment>
<evidence type="ECO:0000313" key="5">
    <source>
        <dbReference type="EMBL" id="SEQ97071.1"/>
    </source>
</evidence>
<dbReference type="SUPFAM" id="SSF54060">
    <property type="entry name" value="His-Me finger endonucleases"/>
    <property type="match status" value="1"/>
</dbReference>
<dbReference type="RefSeq" id="WP_069519297.1">
    <property type="nucleotide sequence ID" value="NZ_FOFP01000012.1"/>
</dbReference>
<sequence>MRAVAFAFACLAVVASPPSLAAGQDQIADTKASEQLFWSQLYPAGGTTLYCARRFAGPDQQVTASAVYSARQMKNALRCVTDRQCSIMNPRYPFIVADLHNYYPALKSVERARRNAQFADVADSQSGTFSDLDCELKTGFQRLEPKDAAKGNIARAIFYMHQEYGLPLIGDLPMLQQWNRMDPPDAEEHARNEKIGALQGTRNRFIDDPALADQLAAD</sequence>
<dbReference type="PANTHER" id="PTHR33607">
    <property type="entry name" value="ENDONUCLEASE-1"/>
    <property type="match status" value="1"/>
</dbReference>
<keyword evidence="2" id="KW-0540">Nuclease</keyword>
<reference evidence="5 6" key="1">
    <citation type="submission" date="2016-10" db="EMBL/GenBank/DDBJ databases">
        <authorList>
            <person name="Varghese N."/>
            <person name="Submissions S."/>
        </authorList>
    </citation>
    <scope>NUCLEOTIDE SEQUENCE [LARGE SCALE GENOMIC DNA]</scope>
    <source>
        <strain evidence="5 6">CIP 109853</strain>
    </source>
</reference>
<comment type="caution">
    <text evidence="5">The sequence shown here is derived from an EMBL/GenBank/DDBJ whole genome shotgun (WGS) entry which is preliminary data.</text>
</comment>
<organism evidence="5 6">
    <name type="scientific">Pseudomonas cuatrocienegasensis</name>
    <dbReference type="NCBI Taxonomy" id="543360"/>
    <lineage>
        <taxon>Bacteria</taxon>
        <taxon>Pseudomonadati</taxon>
        <taxon>Pseudomonadota</taxon>
        <taxon>Gammaproteobacteria</taxon>
        <taxon>Pseudomonadales</taxon>
        <taxon>Pseudomonadaceae</taxon>
        <taxon>Pseudomonas</taxon>
    </lineage>
</organism>
<dbReference type="InterPro" id="IPR044925">
    <property type="entry name" value="His-Me_finger_sf"/>
</dbReference>
<dbReference type="Proteomes" id="UP000198512">
    <property type="component" value="Unassembled WGS sequence"/>
</dbReference>
<evidence type="ECO:0000313" key="6">
    <source>
        <dbReference type="Proteomes" id="UP000198512"/>
    </source>
</evidence>
<evidence type="ECO:0000256" key="2">
    <source>
        <dbReference type="ARBA" id="ARBA00022722"/>
    </source>
</evidence>
<gene>
    <name evidence="5" type="ORF">SAMN05216600_112129</name>
</gene>
<feature type="chain" id="PRO_5046249126" evidence="4">
    <location>
        <begin position="22"/>
        <end position="218"/>
    </location>
</feature>
<dbReference type="Pfam" id="PF04231">
    <property type="entry name" value="Endonuclease_1"/>
    <property type="match status" value="1"/>
</dbReference>
<dbReference type="InterPro" id="IPR007346">
    <property type="entry name" value="Endonuclease-I"/>
</dbReference>
<evidence type="ECO:0000256" key="4">
    <source>
        <dbReference type="SAM" id="SignalP"/>
    </source>
</evidence>
<dbReference type="EMBL" id="FOFP01000012">
    <property type="protein sequence ID" value="SEQ97071.1"/>
    <property type="molecule type" value="Genomic_DNA"/>
</dbReference>
<keyword evidence="3" id="KW-0378">Hydrolase</keyword>
<feature type="signal peptide" evidence="4">
    <location>
        <begin position="1"/>
        <end position="21"/>
    </location>
</feature>
<protein>
    <submittedName>
        <fullName evidence="5">Deoxyribonuclease-1</fullName>
    </submittedName>
</protein>
<keyword evidence="4" id="KW-0732">Signal</keyword>
<dbReference type="PANTHER" id="PTHR33607:SF2">
    <property type="entry name" value="ENDONUCLEASE-1"/>
    <property type="match status" value="1"/>
</dbReference>
<name>A0ABY1BIZ2_9PSED</name>
<evidence type="ECO:0000256" key="1">
    <source>
        <dbReference type="ARBA" id="ARBA00006429"/>
    </source>
</evidence>
<accession>A0ABY1BIZ2</accession>
<keyword evidence="6" id="KW-1185">Reference proteome</keyword>